<keyword evidence="9" id="KW-1185">Reference proteome</keyword>
<evidence type="ECO:0000256" key="5">
    <source>
        <dbReference type="ARBA" id="ARBA00023136"/>
    </source>
</evidence>
<sequence length="297" mass="33419">MPTSERTKSPVRNATDGDLYASFRRIVTTTYAQEYAGLAVLIVLYLLVRIFSEPFHQLFRLDDIRISFPHAEHEHVPVFWLFTYGGAVPALVLFVWAIIARPDVHKVHVTFLGLLISLLLTSFITDVAKDAIGRPRPDLIARCKPGKDAPLHELVTFEICTETSHHLLHDGWRSFPSGHSSFAFAGLGWLALVLASQLRVFRPRASLAAMMICVAPLLGAFLIAASRLEDYRHAVADVTAGSILGFVITYLTFRRYYPSLSSEDCSEPYVEGRSTFQRLRHEEEGFVREVDDDRSGR</sequence>
<gene>
    <name evidence="8" type="ORF">RCC_03123</name>
</gene>
<feature type="transmembrane region" description="Helical" evidence="6">
    <location>
        <begin position="207"/>
        <end position="228"/>
    </location>
</feature>
<dbReference type="FunFam" id="1.20.144.10:FF:000017">
    <property type="entry name" value="Diacylglycerol pyrophosphate phosphatase 1"/>
    <property type="match status" value="1"/>
</dbReference>
<proteinExistence type="inferred from homology"/>
<dbReference type="GO" id="GO:0006644">
    <property type="term" value="P:phospholipid metabolic process"/>
    <property type="evidence" value="ECO:0007669"/>
    <property type="project" value="InterPro"/>
</dbReference>
<dbReference type="RefSeq" id="XP_023624182.1">
    <property type="nucleotide sequence ID" value="XM_023768414.1"/>
</dbReference>
<dbReference type="Pfam" id="PF01569">
    <property type="entry name" value="PAP2"/>
    <property type="match status" value="1"/>
</dbReference>
<reference evidence="8 9" key="1">
    <citation type="submission" date="2016-03" db="EMBL/GenBank/DDBJ databases">
        <authorList>
            <person name="Ploux O."/>
        </authorList>
    </citation>
    <scope>NUCLEOTIDE SEQUENCE [LARGE SCALE GENOMIC DNA]</scope>
    <source>
        <strain evidence="8 9">URUG2</strain>
    </source>
</reference>
<dbReference type="Proteomes" id="UP000225277">
    <property type="component" value="Unassembled WGS sequence"/>
</dbReference>
<evidence type="ECO:0000256" key="6">
    <source>
        <dbReference type="SAM" id="Phobius"/>
    </source>
</evidence>
<dbReference type="PANTHER" id="PTHR10165">
    <property type="entry name" value="LIPID PHOSPHATE PHOSPHATASE"/>
    <property type="match status" value="1"/>
</dbReference>
<evidence type="ECO:0000256" key="1">
    <source>
        <dbReference type="ARBA" id="ARBA00004141"/>
    </source>
</evidence>
<evidence type="ECO:0000313" key="8">
    <source>
        <dbReference type="EMBL" id="CZT17289.1"/>
    </source>
</evidence>
<name>A0A2D3V716_9PEZI</name>
<dbReference type="STRING" id="112498.A0A2D3V716"/>
<dbReference type="AlphaFoldDB" id="A0A2D3V716"/>
<keyword evidence="4 6" id="KW-1133">Transmembrane helix</keyword>
<feature type="transmembrane region" description="Helical" evidence="6">
    <location>
        <begin position="78"/>
        <end position="100"/>
    </location>
</feature>
<dbReference type="InterPro" id="IPR043216">
    <property type="entry name" value="PAP-like"/>
</dbReference>
<evidence type="ECO:0000256" key="2">
    <source>
        <dbReference type="ARBA" id="ARBA00008816"/>
    </source>
</evidence>
<feature type="transmembrane region" description="Helical" evidence="6">
    <location>
        <begin position="107"/>
        <end position="125"/>
    </location>
</feature>
<comment type="subcellular location">
    <subcellularLocation>
        <location evidence="1">Membrane</location>
        <topology evidence="1">Multi-pass membrane protein</topology>
    </subcellularLocation>
</comment>
<dbReference type="GO" id="GO:0008195">
    <property type="term" value="F:phosphatidate phosphatase activity"/>
    <property type="evidence" value="ECO:0007669"/>
    <property type="project" value="TreeGrafter"/>
</dbReference>
<dbReference type="InterPro" id="IPR000326">
    <property type="entry name" value="PAP2/HPO"/>
</dbReference>
<evidence type="ECO:0000259" key="7">
    <source>
        <dbReference type="SMART" id="SM00014"/>
    </source>
</evidence>
<feature type="domain" description="Phosphatidic acid phosphatase type 2/haloperoxidase" evidence="7">
    <location>
        <begin position="112"/>
        <end position="253"/>
    </location>
</feature>
<dbReference type="GO" id="GO:0046839">
    <property type="term" value="P:phospholipid dephosphorylation"/>
    <property type="evidence" value="ECO:0007669"/>
    <property type="project" value="TreeGrafter"/>
</dbReference>
<dbReference type="SMART" id="SM00014">
    <property type="entry name" value="acidPPc"/>
    <property type="match status" value="1"/>
</dbReference>
<dbReference type="GeneID" id="35598330"/>
<keyword evidence="3 6" id="KW-0812">Transmembrane</keyword>
<dbReference type="PANTHER" id="PTHR10165:SF35">
    <property type="entry name" value="RE23632P"/>
    <property type="match status" value="1"/>
</dbReference>
<keyword evidence="5 6" id="KW-0472">Membrane</keyword>
<evidence type="ECO:0000313" key="9">
    <source>
        <dbReference type="Proteomes" id="UP000225277"/>
    </source>
</evidence>
<evidence type="ECO:0000256" key="3">
    <source>
        <dbReference type="ARBA" id="ARBA00022692"/>
    </source>
</evidence>
<dbReference type="OrthoDB" id="10030083at2759"/>
<dbReference type="CDD" id="cd03390">
    <property type="entry name" value="PAP2_containing_1_like"/>
    <property type="match status" value="1"/>
</dbReference>
<accession>A0A2D3V716</accession>
<dbReference type="GO" id="GO:0016020">
    <property type="term" value="C:membrane"/>
    <property type="evidence" value="ECO:0007669"/>
    <property type="project" value="UniProtKB-SubCell"/>
</dbReference>
<feature type="transmembrane region" description="Helical" evidence="6">
    <location>
        <begin position="35"/>
        <end position="52"/>
    </location>
</feature>
<comment type="similarity">
    <text evidence="2">Belongs to the PA-phosphatase related phosphoesterase family.</text>
</comment>
<protein>
    <submittedName>
        <fullName evidence="8">Related to diacylglycerol pyrophosphate phosphatase</fullName>
    </submittedName>
</protein>
<dbReference type="InterPro" id="IPR036938">
    <property type="entry name" value="PAP2/HPO_sf"/>
</dbReference>
<dbReference type="SUPFAM" id="SSF48317">
    <property type="entry name" value="Acid phosphatase/Vanadium-dependent haloperoxidase"/>
    <property type="match status" value="1"/>
</dbReference>
<organism evidence="8 9">
    <name type="scientific">Ramularia collo-cygni</name>
    <dbReference type="NCBI Taxonomy" id="112498"/>
    <lineage>
        <taxon>Eukaryota</taxon>
        <taxon>Fungi</taxon>
        <taxon>Dikarya</taxon>
        <taxon>Ascomycota</taxon>
        <taxon>Pezizomycotina</taxon>
        <taxon>Dothideomycetes</taxon>
        <taxon>Dothideomycetidae</taxon>
        <taxon>Mycosphaerellales</taxon>
        <taxon>Mycosphaerellaceae</taxon>
        <taxon>Ramularia</taxon>
    </lineage>
</organism>
<dbReference type="EMBL" id="FJUY01000003">
    <property type="protein sequence ID" value="CZT17289.1"/>
    <property type="molecule type" value="Genomic_DNA"/>
</dbReference>
<feature type="transmembrane region" description="Helical" evidence="6">
    <location>
        <begin position="177"/>
        <end position="195"/>
    </location>
</feature>
<evidence type="ECO:0000256" key="4">
    <source>
        <dbReference type="ARBA" id="ARBA00022989"/>
    </source>
</evidence>
<feature type="transmembrane region" description="Helical" evidence="6">
    <location>
        <begin position="234"/>
        <end position="253"/>
    </location>
</feature>
<dbReference type="Gene3D" id="1.20.144.10">
    <property type="entry name" value="Phosphatidic acid phosphatase type 2/haloperoxidase"/>
    <property type="match status" value="1"/>
</dbReference>